<keyword evidence="1" id="KW-0677">Repeat</keyword>
<feature type="repeat" description="ANK" evidence="3">
    <location>
        <begin position="617"/>
        <end position="639"/>
    </location>
</feature>
<dbReference type="InterPro" id="IPR051637">
    <property type="entry name" value="Ank_repeat_dom-contain_49"/>
</dbReference>
<keyword evidence="6" id="KW-1185">Reference proteome</keyword>
<dbReference type="PANTHER" id="PTHR24180">
    <property type="entry name" value="CYCLIN-DEPENDENT KINASE INHIBITOR 2C-RELATED"/>
    <property type="match status" value="1"/>
</dbReference>
<name>A0ABR2K9R6_9EUKA</name>
<dbReference type="InterPro" id="IPR036770">
    <property type="entry name" value="Ankyrin_rpt-contain_sf"/>
</dbReference>
<dbReference type="EMBL" id="JAPFFF010000006">
    <property type="protein sequence ID" value="KAK8887865.1"/>
    <property type="molecule type" value="Genomic_DNA"/>
</dbReference>
<comment type="caution">
    <text evidence="5">The sequence shown here is derived from an EMBL/GenBank/DDBJ whole genome shotgun (WGS) entry which is preliminary data.</text>
</comment>
<dbReference type="PROSITE" id="PS50297">
    <property type="entry name" value="ANK_REP_REGION"/>
    <property type="match status" value="1"/>
</dbReference>
<sequence>MTTKEILEKYKELQTRILSFIEKDDDLEENFHNLKQIIEEQNICNNSYNFTLLLHLIAKIADNHYHETDFNPKIEKIILLFKEKIKEKCQDSEIFCIFKNNKKILLFLLKEKILEINNFIASQMQSGKYKKRKYPQYFFPEIMPYIKSPKEDKMFYPKVKSIDGLLHLGRSFRGNDDKKDDDNWISEFSSKLPDNFYEDRNIGENGNEICELIRKDLIDNFITYVEHENYPLLSTIPPSDYETNQFLLRKTKTTLIEYAVFHRSNQIFEYLLKKGVVLTPSLWEYAVHSNNLEFIHFLEEKDVKSESYIKMFNEAIKCHHNEIAIYIMNNYLDKEKVNNDEKVSLSSLKSYNFAFLHENQVSFSNLCKYDCCPFVEQLIKQENVNVNELIEKEICLGPNRTFTETKSLLHTAIEKGNVNIVKLLLTNENLDVNMKEKYVTEGPSAPDTRSLFDNSEKGYEWVPWNEWDRHGRLLFAEITPLFLAIVNGNIDIIKTLLESKNADINLLSKFSIDDNCKLVSPLHAAVANENLEIVQLLLNNKSIDANAICIESHNNPDGKGKRIKRRERTPLLIAVDNESVETVKLLISSEKVDPNLPQIFFEYHDQCEDRSSYIDEKERHPLHVAIHKNNIEMVKLLLNSERIDLNFPQIELKSEILVNESYEKWEERRAPNENPTVENSYLWSDIPKKWISKLDENKNEKSPLYLAIELNNNKMVQLLLENEKIDVNMRNKLVTTNISRKDKINKNKVEEKTALNLAIENENIDVVFLLLKNDKISIDFTSKLSIKHKEFDGDENDEEEKAQNAQSEEREITPLQIATEKGNEQIIELIKNYPFPT</sequence>
<proteinExistence type="predicted"/>
<evidence type="ECO:0000256" key="1">
    <source>
        <dbReference type="ARBA" id="ARBA00022737"/>
    </source>
</evidence>
<evidence type="ECO:0000256" key="3">
    <source>
        <dbReference type="PROSITE-ProRule" id="PRU00023"/>
    </source>
</evidence>
<evidence type="ECO:0008006" key="7">
    <source>
        <dbReference type="Google" id="ProtNLM"/>
    </source>
</evidence>
<dbReference type="Pfam" id="PF12796">
    <property type="entry name" value="Ank_2"/>
    <property type="match status" value="3"/>
</dbReference>
<dbReference type="SUPFAM" id="SSF48403">
    <property type="entry name" value="Ankyrin repeat"/>
    <property type="match status" value="2"/>
</dbReference>
<keyword evidence="2 3" id="KW-0040">ANK repeat</keyword>
<feature type="repeat" description="ANK" evidence="3">
    <location>
        <begin position="476"/>
        <end position="509"/>
    </location>
</feature>
<protein>
    <recommendedName>
        <fullName evidence="7">DUF3447 domain-containing protein</fullName>
    </recommendedName>
</protein>
<evidence type="ECO:0000256" key="4">
    <source>
        <dbReference type="SAM" id="MobiDB-lite"/>
    </source>
</evidence>
<dbReference type="InterPro" id="IPR002110">
    <property type="entry name" value="Ankyrin_rpt"/>
</dbReference>
<dbReference type="PANTHER" id="PTHR24180:SF45">
    <property type="entry name" value="POLY [ADP-RIBOSE] POLYMERASE TANKYRASE"/>
    <property type="match status" value="1"/>
</dbReference>
<feature type="region of interest" description="Disordered" evidence="4">
    <location>
        <begin position="791"/>
        <end position="812"/>
    </location>
</feature>
<accession>A0ABR2K9R6</accession>
<dbReference type="Proteomes" id="UP001470230">
    <property type="component" value="Unassembled WGS sequence"/>
</dbReference>
<evidence type="ECO:0000256" key="2">
    <source>
        <dbReference type="ARBA" id="ARBA00023043"/>
    </source>
</evidence>
<dbReference type="PROSITE" id="PS50088">
    <property type="entry name" value="ANK_REPEAT"/>
    <property type="match status" value="2"/>
</dbReference>
<evidence type="ECO:0000313" key="5">
    <source>
        <dbReference type="EMBL" id="KAK8887865.1"/>
    </source>
</evidence>
<dbReference type="Pfam" id="PF00023">
    <property type="entry name" value="Ank"/>
    <property type="match status" value="1"/>
</dbReference>
<dbReference type="SMART" id="SM00248">
    <property type="entry name" value="ANK"/>
    <property type="match status" value="8"/>
</dbReference>
<reference evidence="5 6" key="1">
    <citation type="submission" date="2024-04" db="EMBL/GenBank/DDBJ databases">
        <title>Tritrichomonas musculus Genome.</title>
        <authorList>
            <person name="Alves-Ferreira E."/>
            <person name="Grigg M."/>
            <person name="Lorenzi H."/>
            <person name="Galac M."/>
        </authorList>
    </citation>
    <scope>NUCLEOTIDE SEQUENCE [LARGE SCALE GENOMIC DNA]</scope>
    <source>
        <strain evidence="5 6">EAF2021</strain>
    </source>
</reference>
<dbReference type="Gene3D" id="1.25.40.20">
    <property type="entry name" value="Ankyrin repeat-containing domain"/>
    <property type="match status" value="4"/>
</dbReference>
<evidence type="ECO:0000313" key="6">
    <source>
        <dbReference type="Proteomes" id="UP001470230"/>
    </source>
</evidence>
<gene>
    <name evidence="5" type="ORF">M9Y10_038924</name>
</gene>
<organism evidence="5 6">
    <name type="scientific">Tritrichomonas musculus</name>
    <dbReference type="NCBI Taxonomy" id="1915356"/>
    <lineage>
        <taxon>Eukaryota</taxon>
        <taxon>Metamonada</taxon>
        <taxon>Parabasalia</taxon>
        <taxon>Tritrichomonadida</taxon>
        <taxon>Tritrichomonadidae</taxon>
        <taxon>Tritrichomonas</taxon>
    </lineage>
</organism>